<name>A0A6J1E709_CUCMO</name>
<dbReference type="FunFam" id="1.20.5.170:FF:000020">
    <property type="entry name" value="BZIP transcription factor"/>
    <property type="match status" value="1"/>
</dbReference>
<evidence type="ECO:0000259" key="7">
    <source>
        <dbReference type="PROSITE" id="PS50217"/>
    </source>
</evidence>
<dbReference type="KEGG" id="cmos:111431302"/>
<dbReference type="PROSITE" id="PS00036">
    <property type="entry name" value="BZIP_BASIC"/>
    <property type="match status" value="1"/>
</dbReference>
<evidence type="ECO:0000256" key="2">
    <source>
        <dbReference type="ARBA" id="ARBA00023015"/>
    </source>
</evidence>
<keyword evidence="6" id="KW-0175">Coiled coil</keyword>
<accession>A0A6J1E709</accession>
<protein>
    <submittedName>
        <fullName evidence="9">Basic leucine zipper 43-like</fullName>
    </submittedName>
</protein>
<keyword evidence="3" id="KW-0238">DNA-binding</keyword>
<sequence length="188" mass="21867">MLAWFVICMCVMDEDLGFGEYPFNELKMMMRREGDEEDESNGSCGFHREILFPSMNTNCSNVFSSPNSASCDTVLDPHRHHHLSVMAERKLRRMISNRESARRSRMRKKKQIEELQYQVGQLEGSNRQLSEKLIQLLECNQQILHENAELKRKVSSLQIILTDFLTPLRSCDEPFGSSINTRRPEPDI</sequence>
<evidence type="ECO:0000256" key="1">
    <source>
        <dbReference type="ARBA" id="ARBA00004123"/>
    </source>
</evidence>
<dbReference type="SUPFAM" id="SSF57959">
    <property type="entry name" value="Leucine zipper domain"/>
    <property type="match status" value="1"/>
</dbReference>
<dbReference type="Gene3D" id="1.20.5.170">
    <property type="match status" value="1"/>
</dbReference>
<gene>
    <name evidence="9" type="primary">LOC111431302</name>
</gene>
<keyword evidence="2" id="KW-0805">Transcription regulation</keyword>
<dbReference type="GO" id="GO:0005634">
    <property type="term" value="C:nucleus"/>
    <property type="evidence" value="ECO:0007669"/>
    <property type="project" value="UniProtKB-SubCell"/>
</dbReference>
<dbReference type="Pfam" id="PF00170">
    <property type="entry name" value="bZIP_1"/>
    <property type="match status" value="1"/>
</dbReference>
<dbReference type="PROSITE" id="PS50217">
    <property type="entry name" value="BZIP"/>
    <property type="match status" value="1"/>
</dbReference>
<comment type="subcellular location">
    <subcellularLocation>
        <location evidence="1">Nucleus</location>
    </subcellularLocation>
</comment>
<dbReference type="SMART" id="SM00338">
    <property type="entry name" value="BRLZ"/>
    <property type="match status" value="1"/>
</dbReference>
<dbReference type="InterPro" id="IPR045314">
    <property type="entry name" value="bZIP_plant_GBF1"/>
</dbReference>
<dbReference type="PANTHER" id="PTHR46324:SF7">
    <property type="entry name" value="BASIC LEUCINE-ZIPPER 75"/>
    <property type="match status" value="1"/>
</dbReference>
<dbReference type="RefSeq" id="XP_022923654.1">
    <property type="nucleotide sequence ID" value="XM_023067886.1"/>
</dbReference>
<keyword evidence="5" id="KW-0539">Nucleus</keyword>
<evidence type="ECO:0000256" key="6">
    <source>
        <dbReference type="SAM" id="Coils"/>
    </source>
</evidence>
<dbReference type="InterPro" id="IPR044521">
    <property type="entry name" value="AtbZIP8/43"/>
</dbReference>
<feature type="coiled-coil region" evidence="6">
    <location>
        <begin position="98"/>
        <end position="132"/>
    </location>
</feature>
<dbReference type="GO" id="GO:0003677">
    <property type="term" value="F:DNA binding"/>
    <property type="evidence" value="ECO:0007669"/>
    <property type="project" value="UniProtKB-KW"/>
</dbReference>
<reference evidence="9" key="1">
    <citation type="submission" date="2025-08" db="UniProtKB">
        <authorList>
            <consortium name="RefSeq"/>
        </authorList>
    </citation>
    <scope>IDENTIFICATION</scope>
    <source>
        <tissue evidence="9">Young leaves</tissue>
    </source>
</reference>
<evidence type="ECO:0000256" key="3">
    <source>
        <dbReference type="ARBA" id="ARBA00023125"/>
    </source>
</evidence>
<dbReference type="GO" id="GO:0003700">
    <property type="term" value="F:DNA-binding transcription factor activity"/>
    <property type="evidence" value="ECO:0007669"/>
    <property type="project" value="InterPro"/>
</dbReference>
<keyword evidence="8" id="KW-1185">Reference proteome</keyword>
<dbReference type="GeneID" id="111431302"/>
<dbReference type="InterPro" id="IPR046347">
    <property type="entry name" value="bZIP_sf"/>
</dbReference>
<feature type="domain" description="BZIP" evidence="7">
    <location>
        <begin position="87"/>
        <end position="150"/>
    </location>
</feature>
<dbReference type="AlphaFoldDB" id="A0A6J1E709"/>
<dbReference type="InterPro" id="IPR004827">
    <property type="entry name" value="bZIP"/>
</dbReference>
<proteinExistence type="predicted"/>
<dbReference type="PANTHER" id="PTHR46324">
    <property type="entry name" value="BASIC LEUCINE ZIPPER 43-RELATED"/>
    <property type="match status" value="1"/>
</dbReference>
<evidence type="ECO:0000256" key="4">
    <source>
        <dbReference type="ARBA" id="ARBA00023163"/>
    </source>
</evidence>
<dbReference type="GO" id="GO:0046983">
    <property type="term" value="F:protein dimerization activity"/>
    <property type="evidence" value="ECO:0007669"/>
    <property type="project" value="UniProtKB-ARBA"/>
</dbReference>
<evidence type="ECO:0000256" key="5">
    <source>
        <dbReference type="ARBA" id="ARBA00023242"/>
    </source>
</evidence>
<dbReference type="CDD" id="cd14702">
    <property type="entry name" value="bZIP_plant_GBF1"/>
    <property type="match status" value="1"/>
</dbReference>
<dbReference type="Proteomes" id="UP000504609">
    <property type="component" value="Unplaced"/>
</dbReference>
<evidence type="ECO:0000313" key="8">
    <source>
        <dbReference type="Proteomes" id="UP000504609"/>
    </source>
</evidence>
<organism evidence="8 9">
    <name type="scientific">Cucurbita moschata</name>
    <name type="common">Winter crookneck squash</name>
    <name type="synonym">Cucurbita pepo var. moschata</name>
    <dbReference type="NCBI Taxonomy" id="3662"/>
    <lineage>
        <taxon>Eukaryota</taxon>
        <taxon>Viridiplantae</taxon>
        <taxon>Streptophyta</taxon>
        <taxon>Embryophyta</taxon>
        <taxon>Tracheophyta</taxon>
        <taxon>Spermatophyta</taxon>
        <taxon>Magnoliopsida</taxon>
        <taxon>eudicotyledons</taxon>
        <taxon>Gunneridae</taxon>
        <taxon>Pentapetalae</taxon>
        <taxon>rosids</taxon>
        <taxon>fabids</taxon>
        <taxon>Cucurbitales</taxon>
        <taxon>Cucurbitaceae</taxon>
        <taxon>Cucurbiteae</taxon>
        <taxon>Cucurbita</taxon>
    </lineage>
</organism>
<evidence type="ECO:0000313" key="9">
    <source>
        <dbReference type="RefSeq" id="XP_022923654.1"/>
    </source>
</evidence>
<keyword evidence="4" id="KW-0804">Transcription</keyword>